<accession>A0A482ZCI2</accession>
<organism evidence="2">
    <name type="scientific">Hickmania troglodytes</name>
    <dbReference type="NCBI Taxonomy" id="489260"/>
    <lineage>
        <taxon>Eukaryota</taxon>
        <taxon>Metazoa</taxon>
        <taxon>Ecdysozoa</taxon>
        <taxon>Arthropoda</taxon>
        <taxon>Chelicerata</taxon>
        <taxon>Arachnida</taxon>
        <taxon>Araneae</taxon>
        <taxon>Araneomorphae</taxon>
        <taxon>Austrochilidae</taxon>
        <taxon>Hickmania</taxon>
    </lineage>
</organism>
<sequence length="98" mass="10672">MNSLIPILAFAALCAFMISDVECYSPMNCNQCDPKLCPRSNCRCGSYMDQCGCCSICYKCPGERCSRVAMERCAGGSKCRGPMDMSSSMAMNYPGQCL</sequence>
<dbReference type="SUPFAM" id="SSF57184">
    <property type="entry name" value="Growth factor receptor domain"/>
    <property type="match status" value="1"/>
</dbReference>
<evidence type="ECO:0000313" key="2">
    <source>
        <dbReference type="EMBL" id="SMD29251.1"/>
    </source>
</evidence>
<feature type="chain" id="PRO_5019724393" evidence="1">
    <location>
        <begin position="24"/>
        <end position="98"/>
    </location>
</feature>
<evidence type="ECO:0000256" key="1">
    <source>
        <dbReference type="SAM" id="SignalP"/>
    </source>
</evidence>
<keyword evidence="1" id="KW-0732">Signal</keyword>
<name>A0A482ZCI2_9ARAC</name>
<reference evidence="2" key="2">
    <citation type="submission" date="2019-04" db="EMBL/GenBank/DDBJ databases">
        <title>Unravelling the molecular evolution of spider venoms.</title>
        <authorList>
            <person name="Pineda S."/>
        </authorList>
    </citation>
    <scope>NUCLEOTIDE SEQUENCE</scope>
</reference>
<dbReference type="Gene3D" id="4.10.40.20">
    <property type="match status" value="1"/>
</dbReference>
<dbReference type="EMBL" id="HAGM01000165">
    <property type="protein sequence ID" value="SMD29251.1"/>
    <property type="molecule type" value="Transcribed_RNA"/>
</dbReference>
<feature type="signal peptide" evidence="1">
    <location>
        <begin position="1"/>
        <end position="23"/>
    </location>
</feature>
<dbReference type="AlphaFoldDB" id="A0A482ZCI2"/>
<proteinExistence type="predicted"/>
<dbReference type="InterPro" id="IPR009030">
    <property type="entry name" value="Growth_fac_rcpt_cys_sf"/>
</dbReference>
<protein>
    <submittedName>
        <fullName evidence="2">U9-Austrotoxin-Ht1a_1</fullName>
    </submittedName>
</protein>
<reference evidence="2" key="1">
    <citation type="submission" date="2017-03" db="EMBL/GenBank/DDBJ databases">
        <authorList>
            <person name="QRISCLOUD D."/>
        </authorList>
    </citation>
    <scope>NUCLEOTIDE SEQUENCE</scope>
</reference>